<dbReference type="PROSITE" id="PS50135">
    <property type="entry name" value="ZF_ZZ_2"/>
    <property type="match status" value="1"/>
</dbReference>
<dbReference type="GO" id="GO:0007032">
    <property type="term" value="P:endosome organization"/>
    <property type="evidence" value="ECO:0007669"/>
    <property type="project" value="TreeGrafter"/>
</dbReference>
<keyword evidence="7" id="KW-0812">Transmembrane</keyword>
<dbReference type="GO" id="GO:0005080">
    <property type="term" value="F:protein kinase C binding"/>
    <property type="evidence" value="ECO:0007669"/>
    <property type="project" value="TreeGrafter"/>
</dbReference>
<dbReference type="PRINTS" id="PR00450">
    <property type="entry name" value="RECOVERIN"/>
</dbReference>
<dbReference type="PROSITE" id="PS01357">
    <property type="entry name" value="ZF_ZZ_1"/>
    <property type="match status" value="1"/>
</dbReference>
<proteinExistence type="predicted"/>
<feature type="transmembrane region" description="Helical" evidence="7">
    <location>
        <begin position="6"/>
        <end position="25"/>
    </location>
</feature>
<gene>
    <name evidence="10" type="ORF">IWQ62_000152</name>
</gene>
<dbReference type="GO" id="GO:0044753">
    <property type="term" value="C:amphisome"/>
    <property type="evidence" value="ECO:0007669"/>
    <property type="project" value="TreeGrafter"/>
</dbReference>
<dbReference type="EMBL" id="JANBPY010000005">
    <property type="protein sequence ID" value="KAJ1970113.1"/>
    <property type="molecule type" value="Genomic_DNA"/>
</dbReference>
<reference evidence="10" key="1">
    <citation type="submission" date="2022-07" db="EMBL/GenBank/DDBJ databases">
        <title>Phylogenomic reconstructions and comparative analyses of Kickxellomycotina fungi.</title>
        <authorList>
            <person name="Reynolds N.K."/>
            <person name="Stajich J.E."/>
            <person name="Barry K."/>
            <person name="Grigoriev I.V."/>
            <person name="Crous P."/>
            <person name="Smith M.E."/>
        </authorList>
    </citation>
    <scope>NUCLEOTIDE SEQUENCE</scope>
    <source>
        <strain evidence="10">RSA 1196</strain>
    </source>
</reference>
<keyword evidence="7" id="KW-1133">Transmembrane helix</keyword>
<keyword evidence="11" id="KW-1185">Reference proteome</keyword>
<comment type="caution">
    <text evidence="10">The sequence shown here is derived from an EMBL/GenBank/DDBJ whole genome shotgun (WGS) entry which is preliminary data.</text>
</comment>
<evidence type="ECO:0000256" key="5">
    <source>
        <dbReference type="PROSITE-ProRule" id="PRU00228"/>
    </source>
</evidence>
<keyword evidence="2 5" id="KW-0863">Zinc-finger</keyword>
<dbReference type="AlphaFoldDB" id="A0A9W8AVD6"/>
<accession>A0A9W8AVD6</accession>
<dbReference type="SUPFAM" id="SSF57850">
    <property type="entry name" value="RING/U-box"/>
    <property type="match status" value="1"/>
</dbReference>
<evidence type="ECO:0000259" key="8">
    <source>
        <dbReference type="PROSITE" id="PS50135"/>
    </source>
</evidence>
<organism evidence="10 11">
    <name type="scientific">Dispira parvispora</name>
    <dbReference type="NCBI Taxonomy" id="1520584"/>
    <lineage>
        <taxon>Eukaryota</taxon>
        <taxon>Fungi</taxon>
        <taxon>Fungi incertae sedis</taxon>
        <taxon>Zoopagomycota</taxon>
        <taxon>Kickxellomycotina</taxon>
        <taxon>Dimargaritomycetes</taxon>
        <taxon>Dimargaritales</taxon>
        <taxon>Dimargaritaceae</taxon>
        <taxon>Dispira</taxon>
    </lineage>
</organism>
<feature type="compositionally biased region" description="Polar residues" evidence="6">
    <location>
        <begin position="51"/>
        <end position="109"/>
    </location>
</feature>
<evidence type="ECO:0000259" key="9">
    <source>
        <dbReference type="PROSITE" id="PS50222"/>
    </source>
</evidence>
<dbReference type="GO" id="GO:0035973">
    <property type="term" value="P:aggrephagy"/>
    <property type="evidence" value="ECO:0007669"/>
    <property type="project" value="TreeGrafter"/>
</dbReference>
<keyword evidence="4" id="KW-0106">Calcium</keyword>
<dbReference type="SMART" id="SM00054">
    <property type="entry name" value="EFh"/>
    <property type="match status" value="2"/>
</dbReference>
<dbReference type="GO" id="GO:0000423">
    <property type="term" value="P:mitophagy"/>
    <property type="evidence" value="ECO:0007669"/>
    <property type="project" value="TreeGrafter"/>
</dbReference>
<dbReference type="CDD" id="cd02340">
    <property type="entry name" value="ZZ_NBR1_like"/>
    <property type="match status" value="1"/>
</dbReference>
<dbReference type="InterPro" id="IPR018247">
    <property type="entry name" value="EF_Hand_1_Ca_BS"/>
</dbReference>
<feature type="domain" description="ZZ-type" evidence="8">
    <location>
        <begin position="133"/>
        <end position="185"/>
    </location>
</feature>
<sequence length="459" mass="51844">MVDHRTGVVTLGILATFGSVCFLVYRWHQGKQTPRSSALRRSPHIRRRSRYATTSGRPQSSRARSGSAPTQANASDHGHSSGNHPSSQGSNTNNNELNGESRNTPVSPVQDQRIMDFLSAISEDQSRRDGYIHRGTGCDRCGVTPIRGIRYHCSNCPDYDLCEDCEVESAHPLNHIFLKIRIPVPTLCSPRTPLLRVMYPGPVIPAQTMNMARLNELHRRYDMNVNEIMALYDQFRVLARMYDENTIGIDRATFYSCLGSIGISRSLIAQRTFSMYDQDQDELLSFEEMVFAIYLGTRAKKEERIPLIFQGYDVDGDGYISREDLTLVFDSFLQVHRMTLQDVIVSVESMVLDSRRLQLSQPISAAFTSSIPEESEPLASSPPETNYIPPPIEDEPHPAIPQWPILQALSQNSVAEMVHQTFSSVQLEDPDKISLEEFKMCVQQDGRLLTWFEILSPPF</sequence>
<dbReference type="GO" id="GO:0070530">
    <property type="term" value="F:K63-linked polyubiquitin modification-dependent protein binding"/>
    <property type="evidence" value="ECO:0007669"/>
    <property type="project" value="TreeGrafter"/>
</dbReference>
<dbReference type="CDD" id="cd00051">
    <property type="entry name" value="EFh"/>
    <property type="match status" value="1"/>
</dbReference>
<dbReference type="InterPro" id="IPR000433">
    <property type="entry name" value="Znf_ZZ"/>
</dbReference>
<dbReference type="Gene3D" id="1.10.238.10">
    <property type="entry name" value="EF-hand"/>
    <property type="match status" value="1"/>
</dbReference>
<dbReference type="Gene3D" id="3.30.60.90">
    <property type="match status" value="1"/>
</dbReference>
<dbReference type="InterPro" id="IPR011992">
    <property type="entry name" value="EF-hand-dom_pair"/>
</dbReference>
<keyword evidence="3" id="KW-0862">Zinc</keyword>
<dbReference type="InterPro" id="IPR002048">
    <property type="entry name" value="EF_hand_dom"/>
</dbReference>
<feature type="domain" description="EF-hand" evidence="9">
    <location>
        <begin position="300"/>
        <end position="335"/>
    </location>
</feature>
<dbReference type="InterPro" id="IPR043145">
    <property type="entry name" value="Znf_ZZ_sf"/>
</dbReference>
<dbReference type="InterPro" id="IPR052260">
    <property type="entry name" value="Autophagy_Rcpt_SigReg"/>
</dbReference>
<feature type="domain" description="EF-hand" evidence="9">
    <location>
        <begin position="264"/>
        <end position="299"/>
    </location>
</feature>
<dbReference type="GO" id="GO:0016235">
    <property type="term" value="C:aggresome"/>
    <property type="evidence" value="ECO:0007669"/>
    <property type="project" value="TreeGrafter"/>
</dbReference>
<keyword evidence="7" id="KW-0472">Membrane</keyword>
<dbReference type="Proteomes" id="UP001150925">
    <property type="component" value="Unassembled WGS sequence"/>
</dbReference>
<feature type="compositionally biased region" description="Basic residues" evidence="6">
    <location>
        <begin position="41"/>
        <end position="50"/>
    </location>
</feature>
<dbReference type="PROSITE" id="PS50222">
    <property type="entry name" value="EF_HAND_2"/>
    <property type="match status" value="2"/>
</dbReference>
<dbReference type="GO" id="GO:0008270">
    <property type="term" value="F:zinc ion binding"/>
    <property type="evidence" value="ECO:0007669"/>
    <property type="project" value="UniProtKB-KW"/>
</dbReference>
<dbReference type="Pfam" id="PF00569">
    <property type="entry name" value="ZZ"/>
    <property type="match status" value="1"/>
</dbReference>
<feature type="region of interest" description="Disordered" evidence="6">
    <location>
        <begin position="32"/>
        <end position="109"/>
    </location>
</feature>
<dbReference type="PANTHER" id="PTHR15090">
    <property type="entry name" value="SEQUESTOSOME 1-RELATED"/>
    <property type="match status" value="1"/>
</dbReference>
<dbReference type="GO" id="GO:0005509">
    <property type="term" value="F:calcium ion binding"/>
    <property type="evidence" value="ECO:0007669"/>
    <property type="project" value="InterPro"/>
</dbReference>
<evidence type="ECO:0000313" key="10">
    <source>
        <dbReference type="EMBL" id="KAJ1970113.1"/>
    </source>
</evidence>
<evidence type="ECO:0000256" key="6">
    <source>
        <dbReference type="SAM" id="MobiDB-lite"/>
    </source>
</evidence>
<dbReference type="SUPFAM" id="SSF47473">
    <property type="entry name" value="EF-hand"/>
    <property type="match status" value="1"/>
</dbReference>
<dbReference type="PANTHER" id="PTHR15090:SF0">
    <property type="entry name" value="SEQUESTOSOME-1"/>
    <property type="match status" value="1"/>
</dbReference>
<evidence type="ECO:0000256" key="2">
    <source>
        <dbReference type="ARBA" id="ARBA00022771"/>
    </source>
</evidence>
<dbReference type="PROSITE" id="PS00018">
    <property type="entry name" value="EF_HAND_1"/>
    <property type="match status" value="1"/>
</dbReference>
<dbReference type="SMART" id="SM00291">
    <property type="entry name" value="ZnF_ZZ"/>
    <property type="match status" value="1"/>
</dbReference>
<name>A0A9W8AVD6_9FUNG</name>
<dbReference type="Pfam" id="PF13499">
    <property type="entry name" value="EF-hand_7"/>
    <property type="match status" value="1"/>
</dbReference>
<keyword evidence="1" id="KW-0479">Metal-binding</keyword>
<evidence type="ECO:0000313" key="11">
    <source>
        <dbReference type="Proteomes" id="UP001150925"/>
    </source>
</evidence>
<dbReference type="OrthoDB" id="2122982at2759"/>
<evidence type="ECO:0000256" key="3">
    <source>
        <dbReference type="ARBA" id="ARBA00022833"/>
    </source>
</evidence>
<evidence type="ECO:0000256" key="1">
    <source>
        <dbReference type="ARBA" id="ARBA00022723"/>
    </source>
</evidence>
<evidence type="ECO:0000256" key="7">
    <source>
        <dbReference type="SAM" id="Phobius"/>
    </source>
</evidence>
<protein>
    <submittedName>
        <fullName evidence="10">Uncharacterized protein</fullName>
    </submittedName>
</protein>
<evidence type="ECO:0000256" key="4">
    <source>
        <dbReference type="ARBA" id="ARBA00022837"/>
    </source>
</evidence>